<protein>
    <submittedName>
        <fullName evidence="2">Methyltransferase domain-containing protein</fullName>
    </submittedName>
</protein>
<dbReference type="GO" id="GO:0032259">
    <property type="term" value="P:methylation"/>
    <property type="evidence" value="ECO:0007669"/>
    <property type="project" value="UniProtKB-KW"/>
</dbReference>
<dbReference type="RefSeq" id="WP_165269314.1">
    <property type="nucleotide sequence ID" value="NZ_JAALLS010000014.1"/>
</dbReference>
<evidence type="ECO:0000313" key="2">
    <source>
        <dbReference type="EMBL" id="NGP89012.1"/>
    </source>
</evidence>
<dbReference type="Pfam" id="PF13649">
    <property type="entry name" value="Methyltransf_25"/>
    <property type="match status" value="1"/>
</dbReference>
<evidence type="ECO:0000313" key="3">
    <source>
        <dbReference type="Proteomes" id="UP000479132"/>
    </source>
</evidence>
<dbReference type="InterPro" id="IPR041698">
    <property type="entry name" value="Methyltransf_25"/>
</dbReference>
<organism evidence="2 3">
    <name type="scientific">Fodinibius halophilus</name>
    <dbReference type="NCBI Taxonomy" id="1736908"/>
    <lineage>
        <taxon>Bacteria</taxon>
        <taxon>Pseudomonadati</taxon>
        <taxon>Balneolota</taxon>
        <taxon>Balneolia</taxon>
        <taxon>Balneolales</taxon>
        <taxon>Balneolaceae</taxon>
        <taxon>Fodinibius</taxon>
    </lineage>
</organism>
<comment type="caution">
    <text evidence="2">The sequence shown here is derived from an EMBL/GenBank/DDBJ whole genome shotgun (WGS) entry which is preliminary data.</text>
</comment>
<dbReference type="EMBL" id="JAALLS010000014">
    <property type="protein sequence ID" value="NGP89012.1"/>
    <property type="molecule type" value="Genomic_DNA"/>
</dbReference>
<dbReference type="AlphaFoldDB" id="A0A6M1TFW4"/>
<dbReference type="NCBIfam" id="NF004851">
    <property type="entry name" value="PRK06202.1"/>
    <property type="match status" value="1"/>
</dbReference>
<reference evidence="2 3" key="1">
    <citation type="submission" date="2020-02" db="EMBL/GenBank/DDBJ databases">
        <title>Aliifodinibius halophilus 2W32, complete genome.</title>
        <authorList>
            <person name="Li Y."/>
            <person name="Wu S."/>
        </authorList>
    </citation>
    <scope>NUCLEOTIDE SEQUENCE [LARGE SCALE GENOMIC DNA]</scope>
    <source>
        <strain evidence="2 3">2W32</strain>
    </source>
</reference>
<evidence type="ECO:0000259" key="1">
    <source>
        <dbReference type="Pfam" id="PF13649"/>
    </source>
</evidence>
<accession>A0A6M1TFW4</accession>
<gene>
    <name evidence="2" type="ORF">G3569_11645</name>
</gene>
<sequence>MTFFLSTRDTASTERMDDPHCDLSELKNTYRQFRIINSLISQWHRIYKREIRPLLDIHAPNTILDIGFGGGDIPIKIAHWAADDGFDLQITAIDPDPRAFNYVQQLSYPNNISFLQCELSELDPKQDQFDMIISNHLLHHLSSNELQEMLDRTKALSSKKVIFNDIKRSDWAYLLFNLLARPIFRSSFITEDGLTSIKRSYTLAELRNVVPNGWQVSPVFPFRLILTL</sequence>
<keyword evidence="2" id="KW-0489">Methyltransferase</keyword>
<dbReference type="Gene3D" id="3.40.50.150">
    <property type="entry name" value="Vaccinia Virus protein VP39"/>
    <property type="match status" value="1"/>
</dbReference>
<proteinExistence type="predicted"/>
<name>A0A6M1TFW4_9BACT</name>
<keyword evidence="3" id="KW-1185">Reference proteome</keyword>
<dbReference type="InterPro" id="IPR029063">
    <property type="entry name" value="SAM-dependent_MTases_sf"/>
</dbReference>
<dbReference type="Proteomes" id="UP000479132">
    <property type="component" value="Unassembled WGS sequence"/>
</dbReference>
<feature type="domain" description="Methyltransferase" evidence="1">
    <location>
        <begin position="63"/>
        <end position="154"/>
    </location>
</feature>
<keyword evidence="2" id="KW-0808">Transferase</keyword>
<dbReference type="GO" id="GO:0008168">
    <property type="term" value="F:methyltransferase activity"/>
    <property type="evidence" value="ECO:0007669"/>
    <property type="project" value="UniProtKB-KW"/>
</dbReference>
<dbReference type="CDD" id="cd02440">
    <property type="entry name" value="AdoMet_MTases"/>
    <property type="match status" value="1"/>
</dbReference>
<dbReference type="SUPFAM" id="SSF53335">
    <property type="entry name" value="S-adenosyl-L-methionine-dependent methyltransferases"/>
    <property type="match status" value="1"/>
</dbReference>